<evidence type="ECO:0000313" key="2">
    <source>
        <dbReference type="EMBL" id="KAH7420288.1"/>
    </source>
</evidence>
<keyword evidence="1" id="KW-0175">Coiled coil</keyword>
<organism evidence="2 3">
    <name type="scientific">Ceratopteris richardii</name>
    <name type="common">Triangle waterfern</name>
    <dbReference type="NCBI Taxonomy" id="49495"/>
    <lineage>
        <taxon>Eukaryota</taxon>
        <taxon>Viridiplantae</taxon>
        <taxon>Streptophyta</taxon>
        <taxon>Embryophyta</taxon>
        <taxon>Tracheophyta</taxon>
        <taxon>Polypodiopsida</taxon>
        <taxon>Polypodiidae</taxon>
        <taxon>Polypodiales</taxon>
        <taxon>Pteridineae</taxon>
        <taxon>Pteridaceae</taxon>
        <taxon>Parkerioideae</taxon>
        <taxon>Ceratopteris</taxon>
    </lineage>
</organism>
<dbReference type="OrthoDB" id="531008at2759"/>
<accession>A0A8T2TCW3</accession>
<comment type="caution">
    <text evidence="2">The sequence shown here is derived from an EMBL/GenBank/DDBJ whole genome shotgun (WGS) entry which is preliminary data.</text>
</comment>
<keyword evidence="3" id="KW-1185">Reference proteome</keyword>
<gene>
    <name evidence="2" type="ORF">KP509_13G000400</name>
</gene>
<dbReference type="AlphaFoldDB" id="A0A8T2TCW3"/>
<dbReference type="EMBL" id="CM035418">
    <property type="protein sequence ID" value="KAH7420288.1"/>
    <property type="molecule type" value="Genomic_DNA"/>
</dbReference>
<name>A0A8T2TCW3_CERRI</name>
<feature type="coiled-coil region" evidence="1">
    <location>
        <begin position="130"/>
        <end position="157"/>
    </location>
</feature>
<proteinExistence type="predicted"/>
<dbReference type="PANTHER" id="PTHR47342:SF1">
    <property type="entry name" value="PROTEIN PTST, CHLOROPLASTIC"/>
    <property type="match status" value="1"/>
</dbReference>
<sequence length="234" mass="26516">MYSAEFYKRCNIRLPELFSQAVHQRQEGTFVLLNTKDVPSIRLFRARKYYSCHFKGQKWASSRKISRISASADLSPDDAAYMRFLGDDSQENGSGVYFGKATSKDELIALRESAARASLLKKLSDANIYGRHLQRQLREKEDALMKCKNELETMSDDIQLLVGLAQEIVKGGVQPGTRKINGKYIHSHLALTLKDIHGRLLEQVNNIEGACYRDVSLVWYGLAEVQVESCSFLC</sequence>
<reference evidence="2" key="1">
    <citation type="submission" date="2021-08" db="EMBL/GenBank/DDBJ databases">
        <title>WGS assembly of Ceratopteris richardii.</title>
        <authorList>
            <person name="Marchant D.B."/>
            <person name="Chen G."/>
            <person name="Jenkins J."/>
            <person name="Shu S."/>
            <person name="Leebens-Mack J."/>
            <person name="Grimwood J."/>
            <person name="Schmutz J."/>
            <person name="Soltis P."/>
            <person name="Soltis D."/>
            <person name="Chen Z.-H."/>
        </authorList>
    </citation>
    <scope>NUCLEOTIDE SEQUENCE</scope>
    <source>
        <strain evidence="2">Whitten #5841</strain>
        <tissue evidence="2">Leaf</tissue>
    </source>
</reference>
<dbReference type="Proteomes" id="UP000825935">
    <property type="component" value="Chromosome 13"/>
</dbReference>
<dbReference type="PANTHER" id="PTHR47342">
    <property type="entry name" value="PROTEIN PTST, CHLOROPLASTIC"/>
    <property type="match status" value="1"/>
</dbReference>
<evidence type="ECO:0000313" key="3">
    <source>
        <dbReference type="Proteomes" id="UP000825935"/>
    </source>
</evidence>
<protein>
    <submittedName>
        <fullName evidence="2">Uncharacterized protein</fullName>
    </submittedName>
</protein>
<evidence type="ECO:0000256" key="1">
    <source>
        <dbReference type="SAM" id="Coils"/>
    </source>
</evidence>